<reference evidence="2" key="1">
    <citation type="submission" date="2007-03" db="EMBL/GenBank/DDBJ databases">
        <title>Annotation of Culex pipiens quinquefasciatus.</title>
        <authorList>
            <consortium name="The Broad Institute Genome Sequencing Platform"/>
            <person name="Atkinson P.W."/>
            <person name="Hemingway J."/>
            <person name="Christensen B.M."/>
            <person name="Higgs S."/>
            <person name="Kodira C."/>
            <person name="Hannick L."/>
            <person name="Megy K."/>
            <person name="O'Leary S."/>
            <person name="Pearson M."/>
            <person name="Haas B.J."/>
            <person name="Mauceli E."/>
            <person name="Wortman J.R."/>
            <person name="Lee N.H."/>
            <person name="Guigo R."/>
            <person name="Stanke M."/>
            <person name="Alvarado L."/>
            <person name="Amedeo P."/>
            <person name="Antoine C.H."/>
            <person name="Arensburger P."/>
            <person name="Bidwell S.L."/>
            <person name="Crawford M."/>
            <person name="Camaro F."/>
            <person name="Devon K."/>
            <person name="Engels R."/>
            <person name="Hammond M."/>
            <person name="Howarth C."/>
            <person name="Koehrsen M."/>
            <person name="Lawson D."/>
            <person name="Montgomery P."/>
            <person name="Nene V."/>
            <person name="Nusbaum C."/>
            <person name="Puiu D."/>
            <person name="Romero-Severson J."/>
            <person name="Severson D.W."/>
            <person name="Shumway M."/>
            <person name="Sisk P."/>
            <person name="Stolte C."/>
            <person name="Zeng Q."/>
            <person name="Eisenstadt E."/>
            <person name="Fraser-Liggett C."/>
            <person name="Strausberg R."/>
            <person name="Galagan J."/>
            <person name="Birren B."/>
            <person name="Collins F.H."/>
        </authorList>
    </citation>
    <scope>NUCLEOTIDE SEQUENCE [LARGE SCALE GENOMIC DNA]</scope>
    <source>
        <strain evidence="2">JHB</strain>
    </source>
</reference>
<dbReference type="AlphaFoldDB" id="B0WWZ4"/>
<accession>B0WWZ4</accession>
<feature type="compositionally biased region" description="Basic and acidic residues" evidence="1">
    <location>
        <begin position="1"/>
        <end position="14"/>
    </location>
</feature>
<organism>
    <name type="scientific">Culex quinquefasciatus</name>
    <name type="common">Southern house mosquito</name>
    <name type="synonym">Culex pungens</name>
    <dbReference type="NCBI Taxonomy" id="7176"/>
    <lineage>
        <taxon>Eukaryota</taxon>
        <taxon>Metazoa</taxon>
        <taxon>Ecdysozoa</taxon>
        <taxon>Arthropoda</taxon>
        <taxon>Hexapoda</taxon>
        <taxon>Insecta</taxon>
        <taxon>Pterygota</taxon>
        <taxon>Neoptera</taxon>
        <taxon>Endopterygota</taxon>
        <taxon>Diptera</taxon>
        <taxon>Nematocera</taxon>
        <taxon>Culicoidea</taxon>
        <taxon>Culicidae</taxon>
        <taxon>Culicinae</taxon>
        <taxon>Culicini</taxon>
        <taxon>Culex</taxon>
        <taxon>Culex</taxon>
    </lineage>
</organism>
<feature type="region of interest" description="Disordered" evidence="1">
    <location>
        <begin position="1"/>
        <end position="41"/>
    </location>
</feature>
<dbReference type="HOGENOM" id="CLU_1556793_0_0_1"/>
<proteinExistence type="predicted"/>
<evidence type="ECO:0000256" key="1">
    <source>
        <dbReference type="SAM" id="MobiDB-lite"/>
    </source>
</evidence>
<name>B0WWZ4_CULQU</name>
<evidence type="ECO:0000313" key="2">
    <source>
        <dbReference type="EMBL" id="EDS36255.1"/>
    </source>
</evidence>
<dbReference type="EnsemblMetazoa" id="CPIJ011234-RA">
    <property type="protein sequence ID" value="CPIJ011234-PA"/>
    <property type="gene ID" value="CPIJ011234"/>
</dbReference>
<dbReference type="Proteomes" id="UP000002320">
    <property type="component" value="Unassembled WGS sequence"/>
</dbReference>
<dbReference type="EMBL" id="DS232155">
    <property type="protein sequence ID" value="EDS36255.1"/>
    <property type="molecule type" value="Genomic_DNA"/>
</dbReference>
<feature type="compositionally biased region" description="Low complexity" evidence="1">
    <location>
        <begin position="76"/>
        <end position="91"/>
    </location>
</feature>
<evidence type="ECO:0000313" key="3">
    <source>
        <dbReference type="EnsemblMetazoa" id="CPIJ011234-PA"/>
    </source>
</evidence>
<sequence>MFRMNDEPDPDYRHGNCGWNPTSRGDKIFRKKGARSHQAEVERGDRMEIGNQRRRHLTVVVLHQYSKRHAKREQESSTLASLSNSSPAARAVPLEGSLAQQFTLSRGRSRRVRKRRERRTFCCSLSCKSFGVPVHWSNESGATISGGESEESEPPKVCACVCGSSSSSTVLA</sequence>
<keyword evidence="4" id="KW-1185">Reference proteome</keyword>
<reference evidence="3" key="2">
    <citation type="submission" date="2021-02" db="UniProtKB">
        <authorList>
            <consortium name="EnsemblMetazoa"/>
        </authorList>
    </citation>
    <scope>IDENTIFICATION</scope>
    <source>
        <strain evidence="3">JHB</strain>
    </source>
</reference>
<dbReference type="KEGG" id="cqu:CpipJ_CPIJ011234"/>
<feature type="region of interest" description="Disordered" evidence="1">
    <location>
        <begin position="66"/>
        <end position="94"/>
    </location>
</feature>
<gene>
    <name evidence="3" type="primary">6044395</name>
    <name evidence="2" type="ORF">CpipJ_CPIJ011234</name>
</gene>
<protein>
    <submittedName>
        <fullName evidence="2 3">Uncharacterized protein</fullName>
    </submittedName>
</protein>
<evidence type="ECO:0000313" key="4">
    <source>
        <dbReference type="Proteomes" id="UP000002320"/>
    </source>
</evidence>
<dbReference type="InParanoid" id="B0WWZ4"/>
<dbReference type="VEuPathDB" id="VectorBase:CPIJ011234"/>